<dbReference type="EMBL" id="BFAD01000011">
    <property type="protein sequence ID" value="GBE87750.1"/>
    <property type="molecule type" value="Genomic_DNA"/>
</dbReference>
<accession>A0A401H025</accession>
<protein>
    <submittedName>
        <fullName evidence="1">Uncharacterized protein</fullName>
    </submittedName>
</protein>
<dbReference type="RefSeq" id="XP_027618663.1">
    <property type="nucleotide sequence ID" value="XM_027762862.1"/>
</dbReference>
<proteinExistence type="predicted"/>
<comment type="caution">
    <text evidence="1">The sequence shown here is derived from an EMBL/GenBank/DDBJ whole genome shotgun (WGS) entry which is preliminary data.</text>
</comment>
<dbReference type="Proteomes" id="UP000287166">
    <property type="component" value="Unassembled WGS sequence"/>
</dbReference>
<keyword evidence="2" id="KW-1185">Reference proteome</keyword>
<dbReference type="GeneID" id="38784667"/>
<reference evidence="1 2" key="1">
    <citation type="journal article" date="2018" name="Sci. Rep.">
        <title>Genome sequence of the cauliflower mushroom Sparassis crispa (Hanabiratake) and its association with beneficial usage.</title>
        <authorList>
            <person name="Kiyama R."/>
            <person name="Furutani Y."/>
            <person name="Kawaguchi K."/>
            <person name="Nakanishi T."/>
        </authorList>
    </citation>
    <scope>NUCLEOTIDE SEQUENCE [LARGE SCALE GENOMIC DNA]</scope>
</reference>
<organism evidence="1 2">
    <name type="scientific">Sparassis crispa</name>
    <dbReference type="NCBI Taxonomy" id="139825"/>
    <lineage>
        <taxon>Eukaryota</taxon>
        <taxon>Fungi</taxon>
        <taxon>Dikarya</taxon>
        <taxon>Basidiomycota</taxon>
        <taxon>Agaricomycotina</taxon>
        <taxon>Agaricomycetes</taxon>
        <taxon>Polyporales</taxon>
        <taxon>Sparassidaceae</taxon>
        <taxon>Sparassis</taxon>
    </lineage>
</organism>
<evidence type="ECO:0000313" key="2">
    <source>
        <dbReference type="Proteomes" id="UP000287166"/>
    </source>
</evidence>
<dbReference type="AlphaFoldDB" id="A0A401H025"/>
<name>A0A401H025_9APHY</name>
<sequence length="162" mass="17848">MPHRPATNLFLWKVTDGTYLSGLSDFRALFSTGILKIQILDINSDLVQATRRHKSGEPSQPSQLRSDLSMLPGADFTDAKTWDQVSRFLIIAYTDKVIHVKTGDVFMVILGTIKITPRPAIPHDVHRADDVLVKESHSKPTLAMDQAAVLAVENQADGSNVS</sequence>
<gene>
    <name evidence="1" type="ORF">SCP_1104270</name>
</gene>
<evidence type="ECO:0000313" key="1">
    <source>
        <dbReference type="EMBL" id="GBE87750.1"/>
    </source>
</evidence>
<dbReference type="InParanoid" id="A0A401H025"/>